<keyword evidence="1" id="KW-1133">Transmembrane helix</keyword>
<gene>
    <name evidence="2" type="ORF">ACFOD3_21980</name>
</gene>
<dbReference type="RefSeq" id="WP_216838686.1">
    <property type="nucleotide sequence ID" value="NZ_JAFNJS010000007.1"/>
</dbReference>
<keyword evidence="1" id="KW-0472">Membrane</keyword>
<dbReference type="EMBL" id="JBHRSB010000007">
    <property type="protein sequence ID" value="MFC3002584.1"/>
    <property type="molecule type" value="Genomic_DNA"/>
</dbReference>
<sequence length="83" mass="9138">MAIMQYLLALLVPPLAILFAGKPFQAVFNGLLWIGGLLFILLPFVAGQAAWGIAVIWALAVVHGRRSEARDRQLVEDALRRRG</sequence>
<protein>
    <recommendedName>
        <fullName evidence="4">YqaE/Pmp3 family membrane protein</fullName>
    </recommendedName>
</protein>
<organism evidence="2 3">
    <name type="scientific">Falsiroseomonas tokyonensis</name>
    <dbReference type="NCBI Taxonomy" id="430521"/>
    <lineage>
        <taxon>Bacteria</taxon>
        <taxon>Pseudomonadati</taxon>
        <taxon>Pseudomonadota</taxon>
        <taxon>Alphaproteobacteria</taxon>
        <taxon>Acetobacterales</taxon>
        <taxon>Roseomonadaceae</taxon>
        <taxon>Falsiroseomonas</taxon>
    </lineage>
</organism>
<reference evidence="3" key="1">
    <citation type="journal article" date="2019" name="Int. J. Syst. Evol. Microbiol.">
        <title>The Global Catalogue of Microorganisms (GCM) 10K type strain sequencing project: providing services to taxonomists for standard genome sequencing and annotation.</title>
        <authorList>
            <consortium name="The Broad Institute Genomics Platform"/>
            <consortium name="The Broad Institute Genome Sequencing Center for Infectious Disease"/>
            <person name="Wu L."/>
            <person name="Ma J."/>
        </authorList>
    </citation>
    <scope>NUCLEOTIDE SEQUENCE [LARGE SCALE GENOMIC DNA]</scope>
    <source>
        <strain evidence="3">CGMCC 1.16855</strain>
    </source>
</reference>
<comment type="caution">
    <text evidence="2">The sequence shown here is derived from an EMBL/GenBank/DDBJ whole genome shotgun (WGS) entry which is preliminary data.</text>
</comment>
<evidence type="ECO:0000256" key="1">
    <source>
        <dbReference type="SAM" id="Phobius"/>
    </source>
</evidence>
<accession>A0ABV7BZU1</accession>
<evidence type="ECO:0000313" key="3">
    <source>
        <dbReference type="Proteomes" id="UP001595420"/>
    </source>
</evidence>
<evidence type="ECO:0000313" key="2">
    <source>
        <dbReference type="EMBL" id="MFC3002584.1"/>
    </source>
</evidence>
<feature type="transmembrane region" description="Helical" evidence="1">
    <location>
        <begin position="36"/>
        <end position="62"/>
    </location>
</feature>
<evidence type="ECO:0008006" key="4">
    <source>
        <dbReference type="Google" id="ProtNLM"/>
    </source>
</evidence>
<dbReference type="Proteomes" id="UP001595420">
    <property type="component" value="Unassembled WGS sequence"/>
</dbReference>
<keyword evidence="1" id="KW-0812">Transmembrane</keyword>
<proteinExistence type="predicted"/>
<name>A0ABV7BZU1_9PROT</name>
<keyword evidence="3" id="KW-1185">Reference proteome</keyword>